<evidence type="ECO:0000256" key="2">
    <source>
        <dbReference type="ARBA" id="ARBA00022484"/>
    </source>
</evidence>
<evidence type="ECO:0000256" key="5">
    <source>
        <dbReference type="ARBA" id="ARBA00022884"/>
    </source>
</evidence>
<feature type="domain" description="RDRP core" evidence="11">
    <location>
        <begin position="842"/>
        <end position="1018"/>
    </location>
</feature>
<dbReference type="PaxDb" id="4577-GRMZM2G331040_P01"/>
<feature type="domain" description="RDRP core" evidence="11">
    <location>
        <begin position="518"/>
        <end position="807"/>
    </location>
</feature>
<comment type="catalytic activity">
    <reaction evidence="7 8">
        <text>RNA(n) + a ribonucleoside 5'-triphosphate = RNA(n+1) + diphosphate</text>
        <dbReference type="Rhea" id="RHEA:21248"/>
        <dbReference type="Rhea" id="RHEA-COMP:14527"/>
        <dbReference type="Rhea" id="RHEA-COMP:17342"/>
        <dbReference type="ChEBI" id="CHEBI:33019"/>
        <dbReference type="ChEBI" id="CHEBI:61557"/>
        <dbReference type="ChEBI" id="CHEBI:140395"/>
        <dbReference type="EC" id="2.7.7.48"/>
    </reaction>
</comment>
<accession>A0A1D6P5B6</accession>
<gene>
    <name evidence="16" type="ORF">ZEAMMB73_Zm00001d046881</name>
</gene>
<evidence type="ECO:0000259" key="15">
    <source>
        <dbReference type="Pfam" id="PF26253"/>
    </source>
</evidence>
<evidence type="ECO:0000256" key="9">
    <source>
        <dbReference type="SAM" id="MobiDB-lite"/>
    </source>
</evidence>
<dbReference type="ExpressionAtlas" id="A0A1D6P5B6">
    <property type="expression patterns" value="baseline"/>
</dbReference>
<proteinExistence type="inferred from homology"/>
<dbReference type="InterPro" id="IPR057297">
    <property type="entry name" value="RDR6-like_2nd"/>
</dbReference>
<dbReference type="GO" id="GO:0003723">
    <property type="term" value="F:RNA binding"/>
    <property type="evidence" value="ECO:0007669"/>
    <property type="project" value="UniProtKB-KW"/>
</dbReference>
<evidence type="ECO:0000256" key="1">
    <source>
        <dbReference type="ARBA" id="ARBA00005762"/>
    </source>
</evidence>
<dbReference type="InterPro" id="IPR058752">
    <property type="entry name" value="RDRP_C_head"/>
</dbReference>
<keyword evidence="3 8" id="KW-0808">Transferase</keyword>
<evidence type="ECO:0000259" key="12">
    <source>
        <dbReference type="Pfam" id="PF24572"/>
    </source>
</evidence>
<dbReference type="Pfam" id="PF26253">
    <property type="entry name" value="RdRP_head"/>
    <property type="match status" value="1"/>
</dbReference>
<protein>
    <recommendedName>
        <fullName evidence="8">RNA-dependent RNA polymerase</fullName>
        <ecNumber evidence="8">2.7.7.48</ecNumber>
    </recommendedName>
</protein>
<dbReference type="Pfam" id="PF24572">
    <property type="entry name" value="RBD_RDR6"/>
    <property type="match status" value="1"/>
</dbReference>
<feature type="domain" description="RDRP helical" evidence="14">
    <location>
        <begin position="451"/>
        <end position="503"/>
    </location>
</feature>
<dbReference type="GO" id="GO:0003968">
    <property type="term" value="F:RNA-directed RNA polymerase activity"/>
    <property type="evidence" value="ECO:0007669"/>
    <property type="project" value="UniProtKB-KW"/>
</dbReference>
<dbReference type="PANTHER" id="PTHR23079">
    <property type="entry name" value="RNA-DEPENDENT RNA POLYMERASE"/>
    <property type="match status" value="1"/>
</dbReference>
<keyword evidence="4 8" id="KW-0548">Nucleotidyltransferase</keyword>
<dbReference type="PANTHER" id="PTHR23079:SF24">
    <property type="entry name" value="RNA-DEPENDENT RNA POLYMERASE"/>
    <property type="match status" value="1"/>
</dbReference>
<evidence type="ECO:0000256" key="7">
    <source>
        <dbReference type="ARBA" id="ARBA00048744"/>
    </source>
</evidence>
<evidence type="ECO:0000313" key="16">
    <source>
        <dbReference type="EMBL" id="AQL05142.1"/>
    </source>
</evidence>
<evidence type="ECO:0000259" key="11">
    <source>
        <dbReference type="Pfam" id="PF05183"/>
    </source>
</evidence>
<dbReference type="InParanoid" id="A0A1D6P5B6"/>
<feature type="domain" description="RDRP C-terminal head" evidence="15">
    <location>
        <begin position="1039"/>
        <end position="1129"/>
    </location>
</feature>
<dbReference type="STRING" id="4577.A0A1D6P5B6"/>
<keyword evidence="6 8" id="KW-0943">RNA-mediated gene silencing</keyword>
<feature type="compositionally biased region" description="Basic residues" evidence="9">
    <location>
        <begin position="97"/>
        <end position="106"/>
    </location>
</feature>
<feature type="region of interest" description="Disordered" evidence="9">
    <location>
        <begin position="68"/>
        <end position="120"/>
    </location>
</feature>
<feature type="signal peptide" evidence="10">
    <location>
        <begin position="1"/>
        <end position="16"/>
    </location>
</feature>
<keyword evidence="10" id="KW-0732">Signal</keyword>
<comment type="similarity">
    <text evidence="1 8">Belongs to the RdRP family.</text>
</comment>
<evidence type="ECO:0000256" key="3">
    <source>
        <dbReference type="ARBA" id="ARBA00022679"/>
    </source>
</evidence>
<dbReference type="EC" id="2.7.7.48" evidence="8"/>
<feature type="chain" id="PRO_5011173969" description="RNA-dependent RNA polymerase" evidence="10">
    <location>
        <begin position="17"/>
        <end position="1134"/>
    </location>
</feature>
<keyword evidence="2 8" id="KW-0696">RNA-directed RNA polymerase</keyword>
<dbReference type="Pfam" id="PF05183">
    <property type="entry name" value="RdRP"/>
    <property type="match status" value="2"/>
</dbReference>
<sequence length="1134" mass="126463">MASLLLTLRAFLGAAATGLLTASRSVAPVGWLAPVLFAHSDIACRASFAAAAVEEGREVFEETRVAMARSRTRSPESTRRLAHRHRAIKPSKSNQQHPHHERRRTAGLRPPGHNFAEWPTGPATRAILTGFDAGLSARGLADELERVAGTVWRCRIKTSVTPPESYPDFQLSVHTAAAAVFHQDQDEPPRDGRVAPHAFVHFEHRNAADRAGDFFTTRILAQSRHMLHGHAARRRDGVTDAAKPMLFPNSCIEIGDVVAPDTFLVAWRGTDDSASALDFVVDPSGGSCRLLFARYTAFTCPDRRRPAALLCCDVKLEFALAHVAEALAFQADDSLVLRLSAAPLVYYRTSGDDVHGRVPFQLVDADDDPWIRTTDVTRSGAIGRCLAYRVSFAVQFWPTMRVALECMQRQGVPVHVRDRRCRGFTVLEEAGLVQPMRDAFFSPRHDDDAGAGLRFPVLYLVNVLMHNGVVNPHQMTPEFFGLLMRTREDVNVAALTELFGAKLGVCDNPCWREYCMPVERSNRVIRHYHELSDRFLRVTFTDEGMLPLNPNALTLRAVPSTSTPSTSRQMTSVYRRVQTALTEGLIMCGRRYSFLAFSASQLKQKSAWFFAEDGATTVAGIKEWMGQFPIRNPAKHAARMGLCFTSSYATVTMQPGEVDEDLEDVTRNGYNFSDGIGVITEDLALEVAEMLPLADRFAPSAYQIRYAGFKGVVAVWPPGPGQEDRGTRRMSLRPSMRKFQSTHTVLEVVSWTKFQPAFLNRQIITLLTTQGVPDDAFWQLQEAMLGKLRRVLSDSDVAYEVVTNSCPEQGSTAGLMLGAGYWPSAPRRCRAFSTKCGSLCPREGDVRILEAVDVPDLYHIVDCFVFPKKGERPHADKASGSDLDGDVYFVTWDESLVPPGRKSCTPMDYSSAKTKQLPRDVHQQDTIDFYLESMVYDNLGRICNAHAAHADRSDDGAMDPKCIELARLASIAVDSAKTGEIVRMPPALSPKEYPDFMGKEDTISYRSEKILGRLYRSVLGENDDDFLSRDACISDEIRYDADLEVLGASDFLQDAWRCRCLYEARLNALLDQYDVRSEAELVTGEIWSLAGCSKKYLHQLKERINYAYSKLHQEFRSIFESIDASTDNKNLAYI</sequence>
<dbReference type="Pfam" id="PF24577">
    <property type="entry name" value="RDR6_2nd"/>
    <property type="match status" value="1"/>
</dbReference>
<dbReference type="InterPro" id="IPR057596">
    <property type="entry name" value="RDRP_core"/>
</dbReference>
<evidence type="ECO:0000256" key="4">
    <source>
        <dbReference type="ARBA" id="ARBA00022695"/>
    </source>
</evidence>
<dbReference type="InterPro" id="IPR057298">
    <property type="entry name" value="RDR6-like_RBD"/>
</dbReference>
<comment type="function">
    <text evidence="8">Probably involved in the RNA silencing pathway and required for the generation of small interfering RNAs (siRNAs).</text>
</comment>
<dbReference type="InterPro" id="IPR007855">
    <property type="entry name" value="RDRP"/>
</dbReference>
<feature type="domain" description="RNA-dependent RNA polymerase 6-like second" evidence="13">
    <location>
        <begin position="248"/>
        <end position="411"/>
    </location>
</feature>
<dbReference type="InterPro" id="IPR058751">
    <property type="entry name" value="RDRP_helical"/>
</dbReference>
<feature type="compositionally biased region" description="Basic residues" evidence="9">
    <location>
        <begin position="80"/>
        <end position="89"/>
    </location>
</feature>
<dbReference type="GO" id="GO:0031047">
    <property type="term" value="P:regulatory ncRNA-mediated gene silencing"/>
    <property type="evidence" value="ECO:0007669"/>
    <property type="project" value="UniProtKB-KW"/>
</dbReference>
<evidence type="ECO:0000256" key="8">
    <source>
        <dbReference type="RuleBase" id="RU363098"/>
    </source>
</evidence>
<evidence type="ECO:0000256" key="10">
    <source>
        <dbReference type="SAM" id="SignalP"/>
    </source>
</evidence>
<reference evidence="16" key="1">
    <citation type="submission" date="2015-12" db="EMBL/GenBank/DDBJ databases">
        <title>Update maize B73 reference genome by single molecule sequencing technologies.</title>
        <authorList>
            <consortium name="Maize Genome Sequencing Project"/>
            <person name="Ware D."/>
        </authorList>
    </citation>
    <scope>NUCLEOTIDE SEQUENCE</scope>
    <source>
        <tissue evidence="16">Seedling</tissue>
    </source>
</reference>
<name>A0A1D6P5B6_MAIZE</name>
<dbReference type="EMBL" id="CM000785">
    <property type="protein sequence ID" value="AQL05142.1"/>
    <property type="molecule type" value="Genomic_DNA"/>
</dbReference>
<dbReference type="Pfam" id="PF26252">
    <property type="entry name" value="RdRP_helical"/>
    <property type="match status" value="1"/>
</dbReference>
<organism evidence="16">
    <name type="scientific">Zea mays</name>
    <name type="common">Maize</name>
    <dbReference type="NCBI Taxonomy" id="4577"/>
    <lineage>
        <taxon>Eukaryota</taxon>
        <taxon>Viridiplantae</taxon>
        <taxon>Streptophyta</taxon>
        <taxon>Embryophyta</taxon>
        <taxon>Tracheophyta</taxon>
        <taxon>Spermatophyta</taxon>
        <taxon>Magnoliopsida</taxon>
        <taxon>Liliopsida</taxon>
        <taxon>Poales</taxon>
        <taxon>Poaceae</taxon>
        <taxon>PACMAD clade</taxon>
        <taxon>Panicoideae</taxon>
        <taxon>Andropogonodae</taxon>
        <taxon>Andropogoneae</taxon>
        <taxon>Tripsacinae</taxon>
        <taxon>Zea</taxon>
    </lineage>
</organism>
<evidence type="ECO:0000259" key="14">
    <source>
        <dbReference type="Pfam" id="PF26252"/>
    </source>
</evidence>
<feature type="domain" description="RNA-dependent RNA polymerase 6-like RNA-binding" evidence="12">
    <location>
        <begin position="117"/>
        <end position="235"/>
    </location>
</feature>
<evidence type="ECO:0000259" key="13">
    <source>
        <dbReference type="Pfam" id="PF24577"/>
    </source>
</evidence>
<evidence type="ECO:0000256" key="6">
    <source>
        <dbReference type="ARBA" id="ARBA00023158"/>
    </source>
</evidence>
<dbReference type="IntAct" id="A0A1D6P5B6">
    <property type="interactions" value="1"/>
</dbReference>
<keyword evidence="5 8" id="KW-0694">RNA-binding</keyword>